<dbReference type="Proteomes" id="UP001058273">
    <property type="component" value="Chromosome"/>
</dbReference>
<dbReference type="EMBL" id="CP102451">
    <property type="protein sequence ID" value="UUV99741.1"/>
    <property type="molecule type" value="Genomic_DNA"/>
</dbReference>
<evidence type="ECO:0000256" key="1">
    <source>
        <dbReference type="SAM" id="MobiDB-lite"/>
    </source>
</evidence>
<organism evidence="3 4">
    <name type="scientific">Vagococcus luciliae</name>
    <dbReference type="NCBI Taxonomy" id="2920380"/>
    <lineage>
        <taxon>Bacteria</taxon>
        <taxon>Bacillati</taxon>
        <taxon>Bacillota</taxon>
        <taxon>Bacilli</taxon>
        <taxon>Lactobacillales</taxon>
        <taxon>Enterococcaceae</taxon>
        <taxon>Vagococcus</taxon>
    </lineage>
</organism>
<accession>A0ABY5P255</accession>
<name>A0ABY5P255_9ENTE</name>
<protein>
    <submittedName>
        <fullName evidence="3">Uncharacterized protein</fullName>
    </submittedName>
</protein>
<dbReference type="NCBIfam" id="NF038277">
    <property type="entry name" value="accessory_MacP"/>
    <property type="match status" value="1"/>
</dbReference>
<feature type="region of interest" description="Disordered" evidence="1">
    <location>
        <begin position="1"/>
        <end position="24"/>
    </location>
</feature>
<evidence type="ECO:0000313" key="4">
    <source>
        <dbReference type="Proteomes" id="UP001058273"/>
    </source>
</evidence>
<dbReference type="InterPro" id="IPR047752">
    <property type="entry name" value="MacP"/>
</dbReference>
<proteinExistence type="predicted"/>
<keyword evidence="2" id="KW-0812">Transmembrane</keyword>
<reference evidence="3" key="1">
    <citation type="submission" date="2022-08" db="EMBL/GenBank/DDBJ databases">
        <title>Genome sequence of Vagococcus luciliae DSM 112651.</title>
        <authorList>
            <person name="Juan G."/>
            <person name="Anja P."/>
            <person name="Rolf D."/>
            <person name="Kampfer P."/>
            <person name="Vilcinskas A."/>
        </authorList>
    </citation>
    <scope>NUCLEOTIDE SEQUENCE</scope>
    <source>
        <strain evidence="3">G314FT</strain>
    </source>
</reference>
<dbReference type="RefSeq" id="WP_257701037.1">
    <property type="nucleotide sequence ID" value="NZ_CP102451.1"/>
</dbReference>
<keyword evidence="2" id="KW-0472">Membrane</keyword>
<evidence type="ECO:0000256" key="2">
    <source>
        <dbReference type="SAM" id="Phobius"/>
    </source>
</evidence>
<feature type="compositionally biased region" description="Basic and acidic residues" evidence="1">
    <location>
        <begin position="1"/>
        <end position="11"/>
    </location>
</feature>
<reference evidence="3" key="2">
    <citation type="submission" date="2022-08" db="EMBL/GenBank/DDBJ databases">
        <authorList>
            <person name="Poehlein A."/>
            <person name="Guzman J."/>
            <person name="Daniel R."/>
            <person name="Vilcinskas A."/>
        </authorList>
    </citation>
    <scope>NUCLEOTIDE SEQUENCE</scope>
    <source>
        <strain evidence="3">G314FT</strain>
    </source>
</reference>
<keyword evidence="2" id="KW-1133">Transmembrane helix</keyword>
<feature type="transmembrane region" description="Helical" evidence="2">
    <location>
        <begin position="34"/>
        <end position="54"/>
    </location>
</feature>
<dbReference type="Pfam" id="PF26336">
    <property type="entry name" value="MacP_activator"/>
    <property type="match status" value="1"/>
</dbReference>
<evidence type="ECO:0000313" key="3">
    <source>
        <dbReference type="EMBL" id="UUV99741.1"/>
    </source>
</evidence>
<keyword evidence="4" id="KW-1185">Reference proteome</keyword>
<gene>
    <name evidence="3" type="ORF">G314FT_19100</name>
</gene>
<sequence length="56" mass="6693">MSKEKQKKAETKSQQILTRSRVREHNKNEQRNAWLNRAIVIIVILLVIMLYAIFKL</sequence>